<keyword evidence="1" id="KW-0812">Transmembrane</keyword>
<reference evidence="2 3" key="1">
    <citation type="submission" date="2019-08" db="EMBL/GenBank/DDBJ databases">
        <title>The genome of the soybean aphid Biotype 1, its phylome, world population structure and adaptation to the North American continent.</title>
        <authorList>
            <person name="Giordano R."/>
            <person name="Donthu R.K."/>
            <person name="Hernandez A.G."/>
            <person name="Wright C.L."/>
            <person name="Zimin A.V."/>
        </authorList>
    </citation>
    <scope>NUCLEOTIDE SEQUENCE [LARGE SCALE GENOMIC DNA]</scope>
    <source>
        <tissue evidence="2">Whole aphids</tissue>
    </source>
</reference>
<comment type="caution">
    <text evidence="2">The sequence shown here is derived from an EMBL/GenBank/DDBJ whole genome shotgun (WGS) entry which is preliminary data.</text>
</comment>
<name>A0A6G0T446_APHGL</name>
<keyword evidence="1" id="KW-1133">Transmembrane helix</keyword>
<keyword evidence="3" id="KW-1185">Reference proteome</keyword>
<evidence type="ECO:0000313" key="2">
    <source>
        <dbReference type="EMBL" id="KAE9524677.1"/>
    </source>
</evidence>
<evidence type="ECO:0000313" key="3">
    <source>
        <dbReference type="Proteomes" id="UP000475862"/>
    </source>
</evidence>
<dbReference type="AlphaFoldDB" id="A0A6G0T446"/>
<organism evidence="2 3">
    <name type="scientific">Aphis glycines</name>
    <name type="common">Soybean aphid</name>
    <dbReference type="NCBI Taxonomy" id="307491"/>
    <lineage>
        <taxon>Eukaryota</taxon>
        <taxon>Metazoa</taxon>
        <taxon>Ecdysozoa</taxon>
        <taxon>Arthropoda</taxon>
        <taxon>Hexapoda</taxon>
        <taxon>Insecta</taxon>
        <taxon>Pterygota</taxon>
        <taxon>Neoptera</taxon>
        <taxon>Paraneoptera</taxon>
        <taxon>Hemiptera</taxon>
        <taxon>Sternorrhyncha</taxon>
        <taxon>Aphidomorpha</taxon>
        <taxon>Aphidoidea</taxon>
        <taxon>Aphididae</taxon>
        <taxon>Aphidini</taxon>
        <taxon>Aphis</taxon>
        <taxon>Aphis</taxon>
    </lineage>
</organism>
<evidence type="ECO:0000256" key="1">
    <source>
        <dbReference type="SAM" id="Phobius"/>
    </source>
</evidence>
<sequence>MLNKVINKQNSKSLKLQNKITLFVLYLLATRYLPNTYLSNERILATAIIISSLKLSNKPNHKMHTQKELRECNTLQIQREKCHRGQLSKVDYNTMFHCSKFNNYYGKLPIRYLYGFLAENILKKSRVRWKFLLMDDLACFSRCVYSPYLFTVGSVQLCQSTLAFPNLDRIMTDSEAMETYFLLKSSVLLDNKIIGFMKIISIKFILLLYYLYK</sequence>
<proteinExistence type="predicted"/>
<protein>
    <submittedName>
        <fullName evidence="2">Uncharacterized protein</fullName>
    </submittedName>
</protein>
<dbReference type="EMBL" id="VYZN01000065">
    <property type="protein sequence ID" value="KAE9524677.1"/>
    <property type="molecule type" value="Genomic_DNA"/>
</dbReference>
<feature type="transmembrane region" description="Helical" evidence="1">
    <location>
        <begin position="193"/>
        <end position="212"/>
    </location>
</feature>
<keyword evidence="1" id="KW-0472">Membrane</keyword>
<accession>A0A6G0T446</accession>
<dbReference type="Proteomes" id="UP000475862">
    <property type="component" value="Unassembled WGS sequence"/>
</dbReference>
<gene>
    <name evidence="2" type="ORF">AGLY_014727</name>
</gene>